<evidence type="ECO:0000256" key="5">
    <source>
        <dbReference type="ARBA" id="ARBA00022833"/>
    </source>
</evidence>
<dbReference type="KEGG" id="psco:LY89DRAFT_597106"/>
<dbReference type="Pfam" id="PF12874">
    <property type="entry name" value="zf-met"/>
    <property type="match status" value="1"/>
</dbReference>
<dbReference type="Gene3D" id="3.30.160.60">
    <property type="entry name" value="Classic Zinc Finger"/>
    <property type="match status" value="3"/>
</dbReference>
<keyword evidence="6" id="KW-0539">Nucleus</keyword>
<dbReference type="Pfam" id="PF12171">
    <property type="entry name" value="zf-C2H2_jaz"/>
    <property type="match status" value="1"/>
</dbReference>
<dbReference type="Proteomes" id="UP000070700">
    <property type="component" value="Unassembled WGS sequence"/>
</dbReference>
<evidence type="ECO:0000256" key="6">
    <source>
        <dbReference type="ARBA" id="ARBA00023242"/>
    </source>
</evidence>
<keyword evidence="5" id="KW-0862">Zinc</keyword>
<dbReference type="GeneID" id="28819688"/>
<dbReference type="PROSITE" id="PS00028">
    <property type="entry name" value="ZINC_FINGER_C2H2_1"/>
    <property type="match status" value="2"/>
</dbReference>
<dbReference type="InterPro" id="IPR036236">
    <property type="entry name" value="Znf_C2H2_sf"/>
</dbReference>
<comment type="subcellular location">
    <subcellularLocation>
        <location evidence="1">Nucleus</location>
    </subcellularLocation>
</comment>
<dbReference type="OrthoDB" id="6077919at2759"/>
<proteinExistence type="predicted"/>
<evidence type="ECO:0000256" key="2">
    <source>
        <dbReference type="ARBA" id="ARBA00022723"/>
    </source>
</evidence>
<dbReference type="GO" id="GO:0005634">
    <property type="term" value="C:nucleus"/>
    <property type="evidence" value="ECO:0007669"/>
    <property type="project" value="UniProtKB-SubCell"/>
</dbReference>
<accession>A0A132BC03</accession>
<keyword evidence="10" id="KW-1185">Reference proteome</keyword>
<dbReference type="RefSeq" id="XP_018064281.1">
    <property type="nucleotide sequence ID" value="XM_018209962.1"/>
</dbReference>
<dbReference type="InParanoid" id="A0A132BC03"/>
<keyword evidence="2" id="KW-0479">Metal-binding</keyword>
<dbReference type="AlphaFoldDB" id="A0A132BC03"/>
<keyword evidence="3" id="KW-0677">Repeat</keyword>
<evidence type="ECO:0000313" key="9">
    <source>
        <dbReference type="EMBL" id="KUJ09926.1"/>
    </source>
</evidence>
<evidence type="ECO:0000256" key="7">
    <source>
        <dbReference type="PROSITE-ProRule" id="PRU00042"/>
    </source>
</evidence>
<gene>
    <name evidence="9" type="ORF">LY89DRAFT_597106</name>
</gene>
<evidence type="ECO:0000259" key="8">
    <source>
        <dbReference type="PROSITE" id="PS50157"/>
    </source>
</evidence>
<feature type="domain" description="C2H2-type" evidence="8">
    <location>
        <begin position="60"/>
        <end position="89"/>
    </location>
</feature>
<dbReference type="PANTHER" id="PTHR24376:SF235">
    <property type="entry name" value="C2H2-TYPE DOMAIN-CONTAINING PROTEIN"/>
    <property type="match status" value="1"/>
</dbReference>
<keyword evidence="4 7" id="KW-0863">Zinc-finger</keyword>
<dbReference type="GO" id="GO:0001228">
    <property type="term" value="F:DNA-binding transcription activator activity, RNA polymerase II-specific"/>
    <property type="evidence" value="ECO:0007669"/>
    <property type="project" value="TreeGrafter"/>
</dbReference>
<dbReference type="PROSITE" id="PS50157">
    <property type="entry name" value="ZINC_FINGER_C2H2_2"/>
    <property type="match status" value="3"/>
</dbReference>
<evidence type="ECO:0000256" key="1">
    <source>
        <dbReference type="ARBA" id="ARBA00004123"/>
    </source>
</evidence>
<reference evidence="9 10" key="1">
    <citation type="submission" date="2015-10" db="EMBL/GenBank/DDBJ databases">
        <title>Full genome of DAOMC 229536 Phialocephala scopiformis, a fungal endophyte of spruce producing the potent anti-insectan compound rugulosin.</title>
        <authorList>
            <consortium name="DOE Joint Genome Institute"/>
            <person name="Walker A.K."/>
            <person name="Frasz S.L."/>
            <person name="Seifert K.A."/>
            <person name="Miller J.D."/>
            <person name="Mondo S.J."/>
            <person name="Labutti K."/>
            <person name="Lipzen A."/>
            <person name="Dockter R."/>
            <person name="Kennedy M."/>
            <person name="Grigoriev I.V."/>
            <person name="Spatafora J.W."/>
        </authorList>
    </citation>
    <scope>NUCLEOTIDE SEQUENCE [LARGE SCALE GENOMIC DNA]</scope>
    <source>
        <strain evidence="9 10">CBS 120377</strain>
    </source>
</reference>
<protein>
    <recommendedName>
        <fullName evidence="8">C2H2-type domain-containing protein</fullName>
    </recommendedName>
</protein>
<name>A0A132BC03_MOLSC</name>
<feature type="domain" description="C2H2-type" evidence="8">
    <location>
        <begin position="163"/>
        <end position="187"/>
    </location>
</feature>
<evidence type="ECO:0000313" key="10">
    <source>
        <dbReference type="Proteomes" id="UP000070700"/>
    </source>
</evidence>
<dbReference type="SUPFAM" id="SSF57667">
    <property type="entry name" value="beta-beta-alpha zinc fingers"/>
    <property type="match status" value="2"/>
</dbReference>
<dbReference type="EMBL" id="KQ947430">
    <property type="protein sequence ID" value="KUJ09926.1"/>
    <property type="molecule type" value="Genomic_DNA"/>
</dbReference>
<dbReference type="SMART" id="SM00355">
    <property type="entry name" value="ZnF_C2H2"/>
    <property type="match status" value="5"/>
</dbReference>
<dbReference type="Pfam" id="PF00096">
    <property type="entry name" value="zf-C2H2"/>
    <property type="match status" value="1"/>
</dbReference>
<organism evidence="9 10">
    <name type="scientific">Mollisia scopiformis</name>
    <name type="common">Conifer needle endophyte fungus</name>
    <name type="synonym">Phialocephala scopiformis</name>
    <dbReference type="NCBI Taxonomy" id="149040"/>
    <lineage>
        <taxon>Eukaryota</taxon>
        <taxon>Fungi</taxon>
        <taxon>Dikarya</taxon>
        <taxon>Ascomycota</taxon>
        <taxon>Pezizomycotina</taxon>
        <taxon>Leotiomycetes</taxon>
        <taxon>Helotiales</taxon>
        <taxon>Mollisiaceae</taxon>
        <taxon>Mollisia</taxon>
    </lineage>
</organism>
<evidence type="ECO:0000256" key="4">
    <source>
        <dbReference type="ARBA" id="ARBA00022771"/>
    </source>
</evidence>
<dbReference type="GO" id="GO:0008270">
    <property type="term" value="F:zinc ion binding"/>
    <property type="evidence" value="ECO:0007669"/>
    <property type="project" value="UniProtKB-KW"/>
</dbReference>
<evidence type="ECO:0000256" key="3">
    <source>
        <dbReference type="ARBA" id="ARBA00022737"/>
    </source>
</evidence>
<dbReference type="GO" id="GO:0000978">
    <property type="term" value="F:RNA polymerase II cis-regulatory region sequence-specific DNA binding"/>
    <property type="evidence" value="ECO:0007669"/>
    <property type="project" value="TreeGrafter"/>
</dbReference>
<sequence>MYHCQPCDRWFNNEHAYDQHIDNSPAHNFRGSRYECSVCDRGFSTEYSLHQHSSTASGHPYCIPCKRMFMNQNNLNQHMHSRTHVGSQIQCPFCRTGYATASGVTIQLESGNCPQANIDRHGINRMIRRLDTNHVITRRLLTYGDTDPVEYIATERSWNGHAFQCVLCTRQFGALHSLNTHMKSPVHEQNLYHCPGRNCAREYKLLSGLVQHVESESCGVMRFAAVQQQARNGIENMVGRMIQGA</sequence>
<dbReference type="InterPro" id="IPR013087">
    <property type="entry name" value="Znf_C2H2_type"/>
</dbReference>
<dbReference type="InterPro" id="IPR022755">
    <property type="entry name" value="Znf_C2H2_jaz"/>
</dbReference>
<feature type="domain" description="C2H2-type" evidence="8">
    <location>
        <begin position="34"/>
        <end position="61"/>
    </location>
</feature>
<dbReference type="PANTHER" id="PTHR24376">
    <property type="entry name" value="ZINC FINGER PROTEIN"/>
    <property type="match status" value="1"/>
</dbReference>